<gene>
    <name evidence="1" type="ORF">VP1G_10843</name>
</gene>
<dbReference type="AlphaFoldDB" id="A0A194UX80"/>
<evidence type="ECO:0000313" key="2">
    <source>
        <dbReference type="Proteomes" id="UP000078576"/>
    </source>
</evidence>
<name>A0A194UX80_CYTMA</name>
<organism evidence="1 2">
    <name type="scientific">Cytospora mali</name>
    <name type="common">Apple Valsa canker fungus</name>
    <name type="synonym">Valsa mali</name>
    <dbReference type="NCBI Taxonomy" id="578113"/>
    <lineage>
        <taxon>Eukaryota</taxon>
        <taxon>Fungi</taxon>
        <taxon>Dikarya</taxon>
        <taxon>Ascomycota</taxon>
        <taxon>Pezizomycotina</taxon>
        <taxon>Sordariomycetes</taxon>
        <taxon>Sordariomycetidae</taxon>
        <taxon>Diaporthales</taxon>
        <taxon>Cytosporaceae</taxon>
        <taxon>Cytospora</taxon>
    </lineage>
</organism>
<keyword evidence="2" id="KW-1185">Reference proteome</keyword>
<dbReference type="EMBL" id="KN714687">
    <property type="protein sequence ID" value="KUI56206.1"/>
    <property type="molecule type" value="Genomic_DNA"/>
</dbReference>
<proteinExistence type="predicted"/>
<accession>A0A194UX80</accession>
<reference evidence="2" key="1">
    <citation type="submission" date="2014-12" db="EMBL/GenBank/DDBJ databases">
        <title>Genome Sequence of Valsa Canker Pathogens Uncovers a Specific Adaption of Colonization on Woody Bark.</title>
        <authorList>
            <person name="Yin Z."/>
            <person name="Liu H."/>
            <person name="Gao X."/>
            <person name="Li Z."/>
            <person name="Song N."/>
            <person name="Ke X."/>
            <person name="Dai Q."/>
            <person name="Wu Y."/>
            <person name="Sun Y."/>
            <person name="Xu J.-R."/>
            <person name="Kang Z.K."/>
            <person name="Wang L."/>
            <person name="Huang L."/>
        </authorList>
    </citation>
    <scope>NUCLEOTIDE SEQUENCE [LARGE SCALE GENOMIC DNA]</scope>
    <source>
        <strain evidence="2">SXYL134</strain>
    </source>
</reference>
<dbReference type="Proteomes" id="UP000078576">
    <property type="component" value="Unassembled WGS sequence"/>
</dbReference>
<evidence type="ECO:0000313" key="1">
    <source>
        <dbReference type="EMBL" id="KUI56206.1"/>
    </source>
</evidence>
<protein>
    <submittedName>
        <fullName evidence="1">Uncharacterized protein</fullName>
    </submittedName>
</protein>
<sequence>MMLTMRRIHDKPAKCCLRHLFIEPVANTFPDADIIVNRDKNIPTSDPDPPFCNLVATIPP</sequence>